<evidence type="ECO:0000256" key="3">
    <source>
        <dbReference type="ARBA" id="ARBA00022676"/>
    </source>
</evidence>
<dbReference type="GO" id="GO:0009103">
    <property type="term" value="P:lipopolysaccharide biosynthetic process"/>
    <property type="evidence" value="ECO:0007669"/>
    <property type="project" value="TreeGrafter"/>
</dbReference>
<dbReference type="RefSeq" id="WP_085377573.1">
    <property type="nucleotide sequence ID" value="NZ_CP020612.1"/>
</dbReference>
<accession>A0A1W6CX44</accession>
<feature type="transmembrane region" description="Helical" evidence="8">
    <location>
        <begin position="126"/>
        <end position="149"/>
    </location>
</feature>
<comment type="subcellular location">
    <subcellularLocation>
        <location evidence="1">Cell membrane</location>
        <topology evidence="1">Multi-pass membrane protein</topology>
    </subcellularLocation>
</comment>
<feature type="transmembrane region" description="Helical" evidence="8">
    <location>
        <begin position="314"/>
        <end position="331"/>
    </location>
</feature>
<dbReference type="Pfam" id="PF13231">
    <property type="entry name" value="PMT_2"/>
    <property type="match status" value="1"/>
</dbReference>
<feature type="transmembrane region" description="Helical" evidence="8">
    <location>
        <begin position="161"/>
        <end position="183"/>
    </location>
</feature>
<dbReference type="InterPro" id="IPR050297">
    <property type="entry name" value="LipidA_mod_glycosyltrf_83"/>
</dbReference>
<sequence>MNARRLAALSMGGLALIAVAGVLLRPALPIDETRYLSVAWEMAQSGQYVLPHKNGALYSDKPPLLFWLIQLVWAVVGPSGVAARLVAPAFGVAMLWLTGVLGRRLWPGEDTGRAAMAVLAGALGFQVYAGLTMFDTLLGTATLLGLLAIRRAAAGNRAGPWALVGAALAFGILAKGPVILFHLGPALASAPLWVPGCSGWRSLLRGAAVALGSALVLVALWVVPAIVLGGPEYRHLILWKQSTGRMVSSFAHARPWWFLIAGLPLMLFPWLWMPGMWKGLARLRWSDRGIRLCVIWAGAGLALFSVISGKQLHYLLPEMPAAALLVARAAGLADLTGWRGARVAALVVIGAAAALALAPLGLLGNGAQAALSPLAGPLAASLALALAAVAALALAAIPAGLALGMSVMLCASVVIGTTRIGRENDAGRIARLLAPHQRQGLAVAGGRYEAQFNFAGRLPGPLDDLSPADAPSWLAAHPGGALAARCKDVPLGPPAHQLRFYGEDWCVWTPQP</sequence>
<dbReference type="Proteomes" id="UP000193017">
    <property type="component" value="Chromosome"/>
</dbReference>
<dbReference type="PANTHER" id="PTHR33908:SF3">
    <property type="entry name" value="UNDECAPRENYL PHOSPHATE-ALPHA-4-AMINO-4-DEOXY-L-ARABINOSE ARABINOSYL TRANSFERASE"/>
    <property type="match status" value="1"/>
</dbReference>
<feature type="domain" description="Glycosyltransferase RgtA/B/C/D-like" evidence="9">
    <location>
        <begin position="60"/>
        <end position="220"/>
    </location>
</feature>
<dbReference type="STRING" id="1945662.B0A89_07245"/>
<evidence type="ECO:0000256" key="6">
    <source>
        <dbReference type="ARBA" id="ARBA00022989"/>
    </source>
</evidence>
<feature type="transmembrane region" description="Helical" evidence="8">
    <location>
        <begin position="203"/>
        <end position="228"/>
    </location>
</feature>
<feature type="transmembrane region" description="Helical" evidence="8">
    <location>
        <begin position="89"/>
        <end position="106"/>
    </location>
</feature>
<proteinExistence type="predicted"/>
<organism evidence="10 11">
    <name type="scientific">Paracoccus contaminans</name>
    <dbReference type="NCBI Taxonomy" id="1945662"/>
    <lineage>
        <taxon>Bacteria</taxon>
        <taxon>Pseudomonadati</taxon>
        <taxon>Pseudomonadota</taxon>
        <taxon>Alphaproteobacteria</taxon>
        <taxon>Rhodobacterales</taxon>
        <taxon>Paracoccaceae</taxon>
        <taxon>Paracoccus</taxon>
    </lineage>
</organism>
<feature type="transmembrane region" description="Helical" evidence="8">
    <location>
        <begin position="403"/>
        <end position="421"/>
    </location>
</feature>
<feature type="transmembrane region" description="Helical" evidence="8">
    <location>
        <begin position="343"/>
        <end position="363"/>
    </location>
</feature>
<gene>
    <name evidence="10" type="ORF">B0A89_07245</name>
</gene>
<dbReference type="GO" id="GO:0010041">
    <property type="term" value="P:response to iron(III) ion"/>
    <property type="evidence" value="ECO:0007669"/>
    <property type="project" value="TreeGrafter"/>
</dbReference>
<evidence type="ECO:0000256" key="1">
    <source>
        <dbReference type="ARBA" id="ARBA00004651"/>
    </source>
</evidence>
<evidence type="ECO:0000256" key="2">
    <source>
        <dbReference type="ARBA" id="ARBA00022475"/>
    </source>
</evidence>
<evidence type="ECO:0000259" key="9">
    <source>
        <dbReference type="Pfam" id="PF13231"/>
    </source>
</evidence>
<dbReference type="PANTHER" id="PTHR33908">
    <property type="entry name" value="MANNOSYLTRANSFERASE YKCB-RELATED"/>
    <property type="match status" value="1"/>
</dbReference>
<dbReference type="OrthoDB" id="9810951at2"/>
<evidence type="ECO:0000256" key="7">
    <source>
        <dbReference type="ARBA" id="ARBA00023136"/>
    </source>
</evidence>
<evidence type="ECO:0000313" key="11">
    <source>
        <dbReference type="Proteomes" id="UP000193017"/>
    </source>
</evidence>
<protein>
    <recommendedName>
        <fullName evidence="9">Glycosyltransferase RgtA/B/C/D-like domain-containing protein</fullName>
    </recommendedName>
</protein>
<keyword evidence="3" id="KW-0328">Glycosyltransferase</keyword>
<dbReference type="KEGG" id="pcon:B0A89_07245"/>
<evidence type="ECO:0000313" key="10">
    <source>
        <dbReference type="EMBL" id="ARJ69453.1"/>
    </source>
</evidence>
<dbReference type="GO" id="GO:0005886">
    <property type="term" value="C:plasma membrane"/>
    <property type="evidence" value="ECO:0007669"/>
    <property type="project" value="UniProtKB-SubCell"/>
</dbReference>
<feature type="transmembrane region" description="Helical" evidence="8">
    <location>
        <begin position="375"/>
        <end position="397"/>
    </location>
</feature>
<keyword evidence="4" id="KW-0808">Transferase</keyword>
<name>A0A1W6CX44_9RHOB</name>
<keyword evidence="11" id="KW-1185">Reference proteome</keyword>
<feature type="transmembrane region" description="Helical" evidence="8">
    <location>
        <begin position="289"/>
        <end position="307"/>
    </location>
</feature>
<reference evidence="10 11" key="1">
    <citation type="submission" date="2017-03" db="EMBL/GenBank/DDBJ databases">
        <title>Genome sequence of Paracoccus contaminans isolated from a water microcosm.</title>
        <authorList>
            <person name="Aurass P."/>
            <person name="Karste S."/>
            <person name="Trost E."/>
            <person name="Glaeser S.P."/>
            <person name="Kaempfer P."/>
            <person name="Flieger A."/>
        </authorList>
    </citation>
    <scope>NUCLEOTIDE SEQUENCE [LARGE SCALE GENOMIC DNA]</scope>
    <source>
        <strain evidence="11">RKI 16-01929T\LMG 29738T\CCM 8701T\CIP 111112T</strain>
    </source>
</reference>
<dbReference type="GO" id="GO:0016763">
    <property type="term" value="F:pentosyltransferase activity"/>
    <property type="evidence" value="ECO:0007669"/>
    <property type="project" value="TreeGrafter"/>
</dbReference>
<dbReference type="InterPro" id="IPR038731">
    <property type="entry name" value="RgtA/B/C-like"/>
</dbReference>
<evidence type="ECO:0000256" key="5">
    <source>
        <dbReference type="ARBA" id="ARBA00022692"/>
    </source>
</evidence>
<dbReference type="AlphaFoldDB" id="A0A1W6CX44"/>
<feature type="transmembrane region" description="Helical" evidence="8">
    <location>
        <begin position="64"/>
        <end position="82"/>
    </location>
</feature>
<evidence type="ECO:0000256" key="8">
    <source>
        <dbReference type="SAM" id="Phobius"/>
    </source>
</evidence>
<keyword evidence="5 8" id="KW-0812">Transmembrane</keyword>
<feature type="transmembrane region" description="Helical" evidence="8">
    <location>
        <begin position="256"/>
        <end position="277"/>
    </location>
</feature>
<keyword evidence="2" id="KW-1003">Cell membrane</keyword>
<dbReference type="EMBL" id="CP020612">
    <property type="protein sequence ID" value="ARJ69453.1"/>
    <property type="molecule type" value="Genomic_DNA"/>
</dbReference>
<evidence type="ECO:0000256" key="4">
    <source>
        <dbReference type="ARBA" id="ARBA00022679"/>
    </source>
</evidence>
<keyword evidence="7 8" id="KW-0472">Membrane</keyword>
<keyword evidence="6 8" id="KW-1133">Transmembrane helix</keyword>